<protein>
    <submittedName>
        <fullName evidence="4">Chromosome-partitioning protein Spo0J</fullName>
    </submittedName>
</protein>
<evidence type="ECO:0000256" key="2">
    <source>
        <dbReference type="SAM" id="MobiDB-lite"/>
    </source>
</evidence>
<feature type="compositionally biased region" description="Polar residues" evidence="2">
    <location>
        <begin position="277"/>
        <end position="287"/>
    </location>
</feature>
<dbReference type="SMART" id="SM00470">
    <property type="entry name" value="ParB"/>
    <property type="match status" value="1"/>
</dbReference>
<dbReference type="GO" id="GO:0005694">
    <property type="term" value="C:chromosome"/>
    <property type="evidence" value="ECO:0007669"/>
    <property type="project" value="TreeGrafter"/>
</dbReference>
<dbReference type="GO" id="GO:0003677">
    <property type="term" value="F:DNA binding"/>
    <property type="evidence" value="ECO:0007669"/>
    <property type="project" value="InterPro"/>
</dbReference>
<dbReference type="Pfam" id="PF02195">
    <property type="entry name" value="ParB_N"/>
    <property type="match status" value="1"/>
</dbReference>
<dbReference type="OrthoDB" id="7908920at2"/>
<reference evidence="4 5" key="1">
    <citation type="submission" date="2016-10" db="EMBL/GenBank/DDBJ databases">
        <title>Genome sequence of Planktotalea frisia SH6-1.</title>
        <authorList>
            <person name="Poehlein A."/>
            <person name="Bakenhus I."/>
            <person name="Voget S."/>
            <person name="Brinkhoff T."/>
            <person name="Simon M."/>
        </authorList>
    </citation>
    <scope>NUCLEOTIDE SEQUENCE [LARGE SCALE GENOMIC DNA]</scope>
    <source>
        <strain evidence="4 5">SH6-1</strain>
    </source>
</reference>
<dbReference type="InterPro" id="IPR036086">
    <property type="entry name" value="ParB/Sulfiredoxin_sf"/>
</dbReference>
<feature type="region of interest" description="Disordered" evidence="2">
    <location>
        <begin position="265"/>
        <end position="287"/>
    </location>
</feature>
<dbReference type="NCBIfam" id="TIGR03454">
    <property type="entry name" value="partition_RepB"/>
    <property type="match status" value="1"/>
</dbReference>
<dbReference type="PANTHER" id="PTHR33375">
    <property type="entry name" value="CHROMOSOME-PARTITIONING PROTEIN PARB-RELATED"/>
    <property type="match status" value="1"/>
</dbReference>
<evidence type="ECO:0000259" key="3">
    <source>
        <dbReference type="SMART" id="SM00470"/>
    </source>
</evidence>
<comment type="similarity">
    <text evidence="1">Belongs to the ParB family.</text>
</comment>
<dbReference type="GO" id="GO:0007059">
    <property type="term" value="P:chromosome segregation"/>
    <property type="evidence" value="ECO:0007669"/>
    <property type="project" value="TreeGrafter"/>
</dbReference>
<dbReference type="SUPFAM" id="SSF109709">
    <property type="entry name" value="KorB DNA-binding domain-like"/>
    <property type="match status" value="1"/>
</dbReference>
<dbReference type="InterPro" id="IPR011111">
    <property type="entry name" value="Plasmid_RepB"/>
</dbReference>
<dbReference type="AlphaFoldDB" id="A0A1L9NU92"/>
<dbReference type="PANTHER" id="PTHR33375:SF1">
    <property type="entry name" value="CHROMOSOME-PARTITIONING PROTEIN PARB-RELATED"/>
    <property type="match status" value="1"/>
</dbReference>
<accession>A0A1L9NU92</accession>
<dbReference type="RefSeq" id="WP_072631506.1">
    <property type="nucleotide sequence ID" value="NZ_MLCB01000168.1"/>
</dbReference>
<dbReference type="SUPFAM" id="SSF110849">
    <property type="entry name" value="ParB/Sulfiredoxin"/>
    <property type="match status" value="1"/>
</dbReference>
<evidence type="ECO:0000256" key="1">
    <source>
        <dbReference type="ARBA" id="ARBA00006295"/>
    </source>
</evidence>
<dbReference type="EMBL" id="MLCB01000168">
    <property type="protein sequence ID" value="OJI92772.1"/>
    <property type="molecule type" value="Genomic_DNA"/>
</dbReference>
<dbReference type="Gene3D" id="1.10.10.2830">
    <property type="match status" value="1"/>
</dbReference>
<dbReference type="InterPro" id="IPR017819">
    <property type="entry name" value="Plasmid_partition_RepB"/>
</dbReference>
<dbReference type="CDD" id="cd16405">
    <property type="entry name" value="RepB_like_N"/>
    <property type="match status" value="1"/>
</dbReference>
<organism evidence="4 5">
    <name type="scientific">Planktotalea frisia</name>
    <dbReference type="NCBI Taxonomy" id="696762"/>
    <lineage>
        <taxon>Bacteria</taxon>
        <taxon>Pseudomonadati</taxon>
        <taxon>Pseudomonadota</taxon>
        <taxon>Alphaproteobacteria</taxon>
        <taxon>Rhodobacterales</taxon>
        <taxon>Paracoccaceae</taxon>
        <taxon>Planktotalea</taxon>
    </lineage>
</organism>
<sequence length="332" mass="36339">MTDKKKKRLSMLDNLTVGAAPTPSSMIKTSRPMRAARDAVDGHKVWELDPAQIIDTRVADRLSHEDVSDLRASIEATGQTVPILLRRHSSEDDTYLLVYGRRRLEAIRTSDKVHKVRALIASMDDSSAIEAQISENMARRDLSYIEKALFAHELIESGFGNQTRVAEVLTVTKSAVSMGLAIVDAIGVELIQAIGPAQSVGRPRWDAMAKSLETSLLAQDDLVELAHRTREMAQIDVFSATSSEDIRDPSVAAFDAVQARLLPSKKAKATKPKGASKTVQFDNKSSGKISRTPKGILLEVTGQGGFADFVEANAPETLQKLFTRWKQSEASE</sequence>
<dbReference type="InterPro" id="IPR050336">
    <property type="entry name" value="Chromosome_partition/occlusion"/>
</dbReference>
<dbReference type="Pfam" id="PF07506">
    <property type="entry name" value="RepB"/>
    <property type="match status" value="1"/>
</dbReference>
<dbReference type="NCBIfam" id="TIGR00180">
    <property type="entry name" value="parB_part"/>
    <property type="match status" value="1"/>
</dbReference>
<gene>
    <name evidence="4" type="primary">spo0C_1</name>
    <name evidence="4" type="ORF">PFRI_29880</name>
</gene>
<feature type="domain" description="ParB-like N-terminal" evidence="3">
    <location>
        <begin position="46"/>
        <end position="137"/>
    </location>
</feature>
<dbReference type="Proteomes" id="UP000184514">
    <property type="component" value="Unassembled WGS sequence"/>
</dbReference>
<comment type="caution">
    <text evidence="4">The sequence shown here is derived from an EMBL/GenBank/DDBJ whole genome shotgun (WGS) entry which is preliminary data.</text>
</comment>
<dbReference type="STRING" id="696762.PFRI_29880"/>
<dbReference type="InterPro" id="IPR004437">
    <property type="entry name" value="ParB/RepB/Spo0J"/>
</dbReference>
<proteinExistence type="inferred from homology"/>
<dbReference type="InterPro" id="IPR003115">
    <property type="entry name" value="ParB_N"/>
</dbReference>
<dbReference type="Gene3D" id="3.90.1530.30">
    <property type="match status" value="1"/>
</dbReference>
<evidence type="ECO:0000313" key="5">
    <source>
        <dbReference type="Proteomes" id="UP000184514"/>
    </source>
</evidence>
<keyword evidence="5" id="KW-1185">Reference proteome</keyword>
<dbReference type="InterPro" id="IPR037972">
    <property type="entry name" value="RepB_N"/>
</dbReference>
<evidence type="ECO:0000313" key="4">
    <source>
        <dbReference type="EMBL" id="OJI92772.1"/>
    </source>
</evidence>
<name>A0A1L9NU92_9RHOB</name>